<evidence type="ECO:0000256" key="8">
    <source>
        <dbReference type="ARBA" id="ARBA00022723"/>
    </source>
</evidence>
<evidence type="ECO:0000256" key="17">
    <source>
        <dbReference type="ARBA" id="ARBA00043932"/>
    </source>
</evidence>
<keyword evidence="13 19" id="KW-0342">GTP-binding</keyword>
<dbReference type="EC" id="4.1.99.12" evidence="19"/>
<dbReference type="GO" id="GO:0030145">
    <property type="term" value="F:manganese ion binding"/>
    <property type="evidence" value="ECO:0007669"/>
    <property type="project" value="UniProtKB-UniRule"/>
</dbReference>
<feature type="site" description="Essential for DHBP synthase activity" evidence="19">
    <location>
        <position position="160"/>
    </location>
</feature>
<feature type="binding site" evidence="19">
    <location>
        <position position="177"/>
    </location>
    <ligand>
        <name>Mg(2+)</name>
        <dbReference type="ChEBI" id="CHEBI:18420"/>
        <label>2</label>
    </ligand>
</feature>
<dbReference type="InterPro" id="IPR016299">
    <property type="entry name" value="Riboflavin_synth_RibBA"/>
</dbReference>
<keyword evidence="14 19" id="KW-0464">Manganese</keyword>
<feature type="active site" description="Nucleophile; for GTP cyclohydrolase activity" evidence="19">
    <location>
        <position position="366"/>
    </location>
</feature>
<keyword evidence="23" id="KW-1185">Reference proteome</keyword>
<dbReference type="UniPathway" id="UPA00275">
    <property type="reaction ID" value="UER00399"/>
</dbReference>
<evidence type="ECO:0000256" key="13">
    <source>
        <dbReference type="ARBA" id="ARBA00023134"/>
    </source>
</evidence>
<dbReference type="EMBL" id="MEHJ01000001">
    <property type="protein sequence ID" value="OEJ27891.1"/>
    <property type="molecule type" value="Genomic_DNA"/>
</dbReference>
<evidence type="ECO:0000256" key="10">
    <source>
        <dbReference type="ARBA" id="ARBA00022801"/>
    </source>
</evidence>
<dbReference type="NCBIfam" id="TIGR00506">
    <property type="entry name" value="ribB"/>
    <property type="match status" value="1"/>
</dbReference>
<dbReference type="SUPFAM" id="SSF55821">
    <property type="entry name" value="YrdC/RibB"/>
    <property type="match status" value="1"/>
</dbReference>
<feature type="binding site" evidence="19">
    <location>
        <position position="392"/>
    </location>
    <ligand>
        <name>GTP</name>
        <dbReference type="ChEBI" id="CHEBI:37565"/>
    </ligand>
</feature>
<dbReference type="InterPro" id="IPR000926">
    <property type="entry name" value="RibA"/>
</dbReference>
<dbReference type="NCBIfam" id="TIGR00505">
    <property type="entry name" value="ribA"/>
    <property type="match status" value="1"/>
</dbReference>
<comment type="caution">
    <text evidence="22">The sequence shown here is derived from an EMBL/GenBank/DDBJ whole genome shotgun (WGS) entry which is preliminary data.</text>
</comment>
<evidence type="ECO:0000259" key="21">
    <source>
        <dbReference type="Pfam" id="PF00925"/>
    </source>
</evidence>
<comment type="similarity">
    <text evidence="6 19">In the N-terminal section; belongs to the DHBP synthase family.</text>
</comment>
<dbReference type="PANTHER" id="PTHR21327:SF18">
    <property type="entry name" value="3,4-DIHYDROXY-2-BUTANONE 4-PHOSPHATE SYNTHASE"/>
    <property type="match status" value="1"/>
</dbReference>
<proteinExistence type="inferred from homology"/>
<dbReference type="GO" id="GO:0008686">
    <property type="term" value="F:3,4-dihydroxy-2-butanone-4-phosphate synthase activity"/>
    <property type="evidence" value="ECO:0007669"/>
    <property type="project" value="UniProtKB-UniRule"/>
</dbReference>
<feature type="binding site" evidence="19">
    <location>
        <position position="387"/>
    </location>
    <ligand>
        <name>GTP</name>
        <dbReference type="ChEBI" id="CHEBI:37565"/>
    </ligand>
</feature>
<dbReference type="FunFam" id="3.40.50.10990:FF:000001">
    <property type="entry name" value="Riboflavin biosynthesis protein RibBA"/>
    <property type="match status" value="1"/>
</dbReference>
<evidence type="ECO:0000256" key="20">
    <source>
        <dbReference type="SAM" id="MobiDB-lite"/>
    </source>
</evidence>
<dbReference type="InterPro" id="IPR036144">
    <property type="entry name" value="RibA-like_sf"/>
</dbReference>
<keyword evidence="16 19" id="KW-0511">Multifunctional enzyme</keyword>
<dbReference type="Gene3D" id="3.90.870.10">
    <property type="entry name" value="DHBP synthase"/>
    <property type="match status" value="1"/>
</dbReference>
<feature type="region of interest" description="GTP cyclohydrolase II" evidence="19">
    <location>
        <begin position="236"/>
        <end position="446"/>
    </location>
</feature>
<feature type="binding site" evidence="19">
    <location>
        <begin position="330"/>
        <end position="332"/>
    </location>
    <ligand>
        <name>GTP</name>
        <dbReference type="ChEBI" id="CHEBI:37565"/>
    </ligand>
</feature>
<feature type="region of interest" description="DHBP synthase" evidence="19">
    <location>
        <begin position="1"/>
        <end position="235"/>
    </location>
</feature>
<evidence type="ECO:0000256" key="9">
    <source>
        <dbReference type="ARBA" id="ARBA00022741"/>
    </source>
</evidence>
<feature type="binding site" evidence="19">
    <location>
        <position position="60"/>
    </location>
    <ligand>
        <name>Mg(2+)</name>
        <dbReference type="ChEBI" id="CHEBI:18420"/>
        <label>2</label>
    </ligand>
</feature>
<evidence type="ECO:0000256" key="12">
    <source>
        <dbReference type="ARBA" id="ARBA00022842"/>
    </source>
</evidence>
<comment type="pathway">
    <text evidence="4 19">Cofactor biosynthesis; riboflavin biosynthesis; 5-amino-6-(D-ribitylamino)uracil from GTP: step 1/4.</text>
</comment>
<comment type="cofactor">
    <cofactor evidence="19">
        <name>Zn(2+)</name>
        <dbReference type="ChEBI" id="CHEBI:29105"/>
    </cofactor>
    <text evidence="19">Binds 1 zinc ion per subunit.</text>
</comment>
<keyword evidence="9 19" id="KW-0547">Nucleotide-binding</keyword>
<feature type="binding site" evidence="19">
    <location>
        <begin position="59"/>
        <end position="60"/>
    </location>
    <ligand>
        <name>D-ribulose 5-phosphate</name>
        <dbReference type="ChEBI" id="CHEBI:58121"/>
    </ligand>
</feature>
<feature type="binding site" evidence="19">
    <location>
        <position position="291"/>
    </location>
    <ligand>
        <name>Zn(2+)</name>
        <dbReference type="ChEBI" id="CHEBI:29105"/>
        <note>catalytic</note>
    </ligand>
</feature>
<gene>
    <name evidence="19" type="primary">ribBA</name>
    <name evidence="22" type="ORF">AS594_28775</name>
</gene>
<evidence type="ECO:0000256" key="5">
    <source>
        <dbReference type="ARBA" id="ARBA00004904"/>
    </source>
</evidence>
<sequence>MSARPSPATALPEDLRAPESPPTWYSTDNAEDLALDPVEQAIRDIAAGRPVVVVDDENRENEGDLVIAAEMATPEIVAFMMSECRGLICAPMEGDELERLELPQMVENNTESMSTAFTVSVDASAAHGVTTGISAADRAATLRLLASGRSTAGDFVRPGHIFPLRAKPGGVLVRNGHTEAAVDLARLAGLRPAGAIVEIAGEDGVMLRLPELIPFARKHGLTIISIEDLIAYRRTSDPKVRREATVQLPTSFGDFTAYGYRSTVDGVEHVALVHGEIGDGDDVLVRIHSECLTGDIFHSQRCDCGPQLETSMQRITETGRGVVVYLRGHEGRGIGLLSKLRAYELQELGRDTLDANLELGLPADARDYAAGAQILEDLGVRSLRLMTNNPEKTAALVRHGLTVIGREPMPVTAGEHNLRYLRTKRDRMGHDLPWLDGASASTCGNQ</sequence>
<dbReference type="InterPro" id="IPR000422">
    <property type="entry name" value="DHBP_synthase_RibB"/>
</dbReference>
<dbReference type="CDD" id="cd00641">
    <property type="entry name" value="GTP_cyclohydro2"/>
    <property type="match status" value="1"/>
</dbReference>
<dbReference type="FunFam" id="3.90.870.10:FF:000001">
    <property type="entry name" value="Riboflavin biosynthesis protein RibBA"/>
    <property type="match status" value="1"/>
</dbReference>
<keyword evidence="7 19" id="KW-0686">Riboflavin biosynthesis</keyword>
<dbReference type="Proteomes" id="UP000095759">
    <property type="component" value="Unassembled WGS sequence"/>
</dbReference>
<reference evidence="22 23" key="1">
    <citation type="submission" date="2016-08" db="EMBL/GenBank/DDBJ databases">
        <title>Complete genome sequence of Streptomyces agglomeratus strain 6-3-2, a novel anti-MRSA actinomycete isolated from Wuli of Tebit, China.</title>
        <authorList>
            <person name="Chen X."/>
        </authorList>
    </citation>
    <scope>NUCLEOTIDE SEQUENCE [LARGE SCALE GENOMIC DNA]</scope>
    <source>
        <strain evidence="22 23">6-3-2</strain>
    </source>
</reference>
<keyword evidence="15 19" id="KW-0456">Lyase</keyword>
<comment type="catalytic activity">
    <reaction evidence="1 19">
        <text>D-ribulose 5-phosphate = (2S)-2-hydroxy-3-oxobutyl phosphate + formate + H(+)</text>
        <dbReference type="Rhea" id="RHEA:18457"/>
        <dbReference type="ChEBI" id="CHEBI:15378"/>
        <dbReference type="ChEBI" id="CHEBI:15740"/>
        <dbReference type="ChEBI" id="CHEBI:58121"/>
        <dbReference type="ChEBI" id="CHEBI:58830"/>
        <dbReference type="EC" id="4.1.99.12"/>
    </reaction>
</comment>
<feature type="region of interest" description="Disordered" evidence="20">
    <location>
        <begin position="1"/>
        <end position="24"/>
    </location>
</feature>
<name>A0A1E5PEC3_9ACTN</name>
<evidence type="ECO:0000256" key="1">
    <source>
        <dbReference type="ARBA" id="ARBA00000141"/>
    </source>
</evidence>
<evidence type="ECO:0000256" key="16">
    <source>
        <dbReference type="ARBA" id="ARBA00023268"/>
    </source>
</evidence>
<comment type="cofactor">
    <cofactor evidence="19">
        <name>Mg(2+)</name>
        <dbReference type="ChEBI" id="CHEBI:18420"/>
    </cofactor>
    <cofactor evidence="19">
        <name>Mn(2+)</name>
        <dbReference type="ChEBI" id="CHEBI:29035"/>
    </cofactor>
    <text evidence="19">Binds 2 divalent metal cations per subunit. Magnesium or manganese.</text>
</comment>
<feature type="active site" description="Proton acceptor; for GTP cyclohydrolase activity" evidence="19">
    <location>
        <position position="364"/>
    </location>
</feature>
<dbReference type="GO" id="GO:0005829">
    <property type="term" value="C:cytosol"/>
    <property type="evidence" value="ECO:0007669"/>
    <property type="project" value="TreeGrafter"/>
</dbReference>
<feature type="binding site" evidence="19">
    <location>
        <position position="302"/>
    </location>
    <ligand>
        <name>Zn(2+)</name>
        <dbReference type="ChEBI" id="CHEBI:29105"/>
        <note>catalytic</note>
    </ligand>
</feature>
<evidence type="ECO:0000313" key="22">
    <source>
        <dbReference type="EMBL" id="OEJ27891.1"/>
    </source>
</evidence>
<dbReference type="EC" id="3.5.4.25" evidence="19"/>
<evidence type="ECO:0000256" key="6">
    <source>
        <dbReference type="ARBA" id="ARBA00005520"/>
    </source>
</evidence>
<feature type="binding site" evidence="19">
    <location>
        <begin position="286"/>
        <end position="290"/>
    </location>
    <ligand>
        <name>GTP</name>
        <dbReference type="ChEBI" id="CHEBI:37565"/>
    </ligand>
</feature>
<feature type="binding site" evidence="19">
    <location>
        <position position="304"/>
    </location>
    <ligand>
        <name>Zn(2+)</name>
        <dbReference type="ChEBI" id="CHEBI:29105"/>
        <note>catalytic</note>
    </ligand>
</feature>
<dbReference type="HAMAP" id="MF_01283">
    <property type="entry name" value="RibBA"/>
    <property type="match status" value="1"/>
</dbReference>
<dbReference type="Gene3D" id="3.40.50.10990">
    <property type="entry name" value="GTP cyclohydrolase II"/>
    <property type="match status" value="1"/>
</dbReference>
<dbReference type="GO" id="GO:0003935">
    <property type="term" value="F:GTP cyclohydrolase II activity"/>
    <property type="evidence" value="ECO:0007669"/>
    <property type="project" value="UniProtKB-UniRule"/>
</dbReference>
<feature type="domain" description="GTP cyclohydrolase II" evidence="21">
    <location>
        <begin position="242"/>
        <end position="407"/>
    </location>
</feature>
<comment type="function">
    <text evidence="3 19">Catalyzes the conversion of D-ribulose 5-phosphate to formate and 3,4-dihydroxy-2-butanone 4-phosphate.</text>
</comment>
<keyword evidence="10 19" id="KW-0378">Hydrolase</keyword>
<evidence type="ECO:0000256" key="19">
    <source>
        <dbReference type="HAMAP-Rule" id="MF_01283"/>
    </source>
</evidence>
<comment type="pathway">
    <text evidence="5 19">Cofactor biosynthesis; riboflavin biosynthesis; 2-hydroxy-3-oxobutyl phosphate from D-ribulose 5-phosphate: step 1/1.</text>
</comment>
<dbReference type="NCBIfam" id="NF001591">
    <property type="entry name" value="PRK00393.1"/>
    <property type="match status" value="1"/>
</dbReference>
<dbReference type="Pfam" id="PF00925">
    <property type="entry name" value="GTP_cyclohydro2"/>
    <property type="match status" value="1"/>
</dbReference>
<evidence type="ECO:0000256" key="3">
    <source>
        <dbReference type="ARBA" id="ARBA00002284"/>
    </source>
</evidence>
<dbReference type="GO" id="GO:0008270">
    <property type="term" value="F:zinc ion binding"/>
    <property type="evidence" value="ECO:0007669"/>
    <property type="project" value="UniProtKB-UniRule"/>
</dbReference>
<dbReference type="SUPFAM" id="SSF142695">
    <property type="entry name" value="RibA-like"/>
    <property type="match status" value="1"/>
</dbReference>
<dbReference type="HAMAP" id="MF_00180">
    <property type="entry name" value="RibB"/>
    <property type="match status" value="1"/>
</dbReference>
<keyword evidence="12 19" id="KW-0460">Magnesium</keyword>
<comment type="cofactor">
    <cofactor evidence="2">
        <name>Mn(2+)</name>
        <dbReference type="ChEBI" id="CHEBI:29035"/>
    </cofactor>
</comment>
<evidence type="ECO:0000256" key="14">
    <source>
        <dbReference type="ARBA" id="ARBA00023211"/>
    </source>
</evidence>
<dbReference type="RefSeq" id="WP_069929745.1">
    <property type="nucleotide sequence ID" value="NZ_MEHI01000001.1"/>
</dbReference>
<protein>
    <recommendedName>
        <fullName evidence="19">Riboflavin biosynthesis protein RibBA</fullName>
    </recommendedName>
    <domain>
        <recommendedName>
            <fullName evidence="19">3,4-dihydroxy-2-butanone 4-phosphate synthase</fullName>
            <shortName evidence="19">DHBP synthase</shortName>
            <ecNumber evidence="19">4.1.99.12</ecNumber>
        </recommendedName>
    </domain>
    <domain>
        <recommendedName>
            <fullName evidence="19">GTP cyclohydrolase-2</fullName>
            <ecNumber evidence="19">3.5.4.25</ecNumber>
        </recommendedName>
        <alternativeName>
            <fullName evidence="19">GTP cyclohydrolase II</fullName>
        </alternativeName>
    </domain>
</protein>
<comment type="catalytic activity">
    <reaction evidence="18 19">
        <text>GTP + 4 H2O = 2,5-diamino-6-hydroxy-4-(5-phosphoribosylamino)-pyrimidine + formate + 2 phosphate + 3 H(+)</text>
        <dbReference type="Rhea" id="RHEA:23704"/>
        <dbReference type="ChEBI" id="CHEBI:15377"/>
        <dbReference type="ChEBI" id="CHEBI:15378"/>
        <dbReference type="ChEBI" id="CHEBI:15740"/>
        <dbReference type="ChEBI" id="CHEBI:37565"/>
        <dbReference type="ChEBI" id="CHEBI:43474"/>
        <dbReference type="ChEBI" id="CHEBI:58614"/>
        <dbReference type="EC" id="3.5.4.25"/>
    </reaction>
</comment>
<evidence type="ECO:0000313" key="23">
    <source>
        <dbReference type="Proteomes" id="UP000095759"/>
    </source>
</evidence>
<feature type="binding site" evidence="19">
    <location>
        <position position="198"/>
    </location>
    <ligand>
        <name>D-ribulose 5-phosphate</name>
        <dbReference type="ChEBI" id="CHEBI:58121"/>
    </ligand>
</feature>
<comment type="function">
    <text evidence="17 19">Catalyzes the conversion of GTP to 2,5-diamino-6-ribosylamino-4(3H)-pyrimidinone 5'-phosphate (DARP), formate and pyrophosphate.</text>
</comment>
<evidence type="ECO:0000256" key="2">
    <source>
        <dbReference type="ARBA" id="ARBA00001936"/>
    </source>
</evidence>
<accession>A0A1E5PEC3</accession>
<evidence type="ECO:0000256" key="7">
    <source>
        <dbReference type="ARBA" id="ARBA00022619"/>
    </source>
</evidence>
<dbReference type="AlphaFoldDB" id="A0A1E5PEC3"/>
<feature type="binding site" evidence="19">
    <location>
        <position position="352"/>
    </location>
    <ligand>
        <name>GTP</name>
        <dbReference type="ChEBI" id="CHEBI:37565"/>
    </ligand>
</feature>
<dbReference type="STRING" id="285458.BGM19_08105"/>
<dbReference type="PIRSF" id="PIRSF001259">
    <property type="entry name" value="RibA"/>
    <property type="match status" value="1"/>
</dbReference>
<dbReference type="GO" id="GO:0005525">
    <property type="term" value="F:GTP binding"/>
    <property type="evidence" value="ECO:0007669"/>
    <property type="project" value="UniProtKB-KW"/>
</dbReference>
<feature type="binding site" evidence="19">
    <location>
        <begin position="174"/>
        <end position="178"/>
    </location>
    <ligand>
        <name>D-ribulose 5-phosphate</name>
        <dbReference type="ChEBI" id="CHEBI:58121"/>
    </ligand>
</feature>
<feature type="site" description="Essential for DHBP synthase activity" evidence="19">
    <location>
        <position position="198"/>
    </location>
</feature>
<evidence type="ECO:0000256" key="15">
    <source>
        <dbReference type="ARBA" id="ARBA00023239"/>
    </source>
</evidence>
<feature type="binding site" evidence="19">
    <location>
        <position position="60"/>
    </location>
    <ligand>
        <name>Mg(2+)</name>
        <dbReference type="ChEBI" id="CHEBI:18420"/>
        <label>1</label>
    </ligand>
</feature>
<keyword evidence="11 19" id="KW-0862">Zinc</keyword>
<dbReference type="InterPro" id="IPR017945">
    <property type="entry name" value="DHBP_synth_RibB-like_a/b_dom"/>
</dbReference>
<dbReference type="GO" id="GO:0009231">
    <property type="term" value="P:riboflavin biosynthetic process"/>
    <property type="evidence" value="ECO:0007669"/>
    <property type="project" value="UniProtKB-UniRule"/>
</dbReference>
<evidence type="ECO:0000256" key="11">
    <source>
        <dbReference type="ARBA" id="ARBA00022833"/>
    </source>
</evidence>
<dbReference type="GO" id="GO:0000287">
    <property type="term" value="F:magnesium ion binding"/>
    <property type="evidence" value="ECO:0007669"/>
    <property type="project" value="UniProtKB-UniRule"/>
</dbReference>
<feature type="binding site" evidence="19">
    <location>
        <position position="64"/>
    </location>
    <ligand>
        <name>D-ribulose 5-phosphate</name>
        <dbReference type="ChEBI" id="CHEBI:58121"/>
    </ligand>
</feature>
<evidence type="ECO:0000256" key="4">
    <source>
        <dbReference type="ARBA" id="ARBA00004853"/>
    </source>
</evidence>
<dbReference type="PANTHER" id="PTHR21327">
    <property type="entry name" value="GTP CYCLOHYDROLASE II-RELATED"/>
    <property type="match status" value="1"/>
</dbReference>
<dbReference type="Pfam" id="PF00926">
    <property type="entry name" value="DHBP_synthase"/>
    <property type="match status" value="1"/>
</dbReference>
<dbReference type="OrthoDB" id="9793111at2"/>
<feature type="binding site" evidence="19">
    <location>
        <position position="307"/>
    </location>
    <ligand>
        <name>GTP</name>
        <dbReference type="ChEBI" id="CHEBI:37565"/>
    </ligand>
</feature>
<organism evidence="22 23">
    <name type="scientific">Streptomyces agglomeratus</name>
    <dbReference type="NCBI Taxonomy" id="285458"/>
    <lineage>
        <taxon>Bacteria</taxon>
        <taxon>Bacillati</taxon>
        <taxon>Actinomycetota</taxon>
        <taxon>Actinomycetes</taxon>
        <taxon>Kitasatosporales</taxon>
        <taxon>Streptomycetaceae</taxon>
        <taxon>Streptomyces</taxon>
    </lineage>
</organism>
<evidence type="ECO:0000256" key="18">
    <source>
        <dbReference type="ARBA" id="ARBA00049295"/>
    </source>
</evidence>
<keyword evidence="8 19" id="KW-0479">Metal-binding</keyword>
<dbReference type="HAMAP" id="MF_00179">
    <property type="entry name" value="RibA"/>
    <property type="match status" value="1"/>
</dbReference>
<comment type="similarity">
    <text evidence="19">In the C-terminal section; belongs to the GTP cyclohydrolase II family.</text>
</comment>
<dbReference type="InterPro" id="IPR032677">
    <property type="entry name" value="GTP_cyclohydro_II"/>
</dbReference>
<dbReference type="NCBIfam" id="NF006803">
    <property type="entry name" value="PRK09311.1"/>
    <property type="match status" value="1"/>
</dbReference>